<dbReference type="RefSeq" id="XP_060123365.1">
    <property type="nucleotide sequence ID" value="XM_060267382.1"/>
</dbReference>
<protein>
    <recommendedName>
        <fullName evidence="3">Dol-P-Man:Man(5)GlcNAc(2)-PP-Dol alpha-1,3-mannosyltransferase</fullName>
    </recommendedName>
</protein>
<dbReference type="GeneID" id="85227105"/>
<name>A0AAF0JBG1_9BASI</name>
<gene>
    <name evidence="1" type="ORF">MJAP1_003454</name>
</gene>
<organism evidence="1 2">
    <name type="scientific">Malassezia japonica</name>
    <dbReference type="NCBI Taxonomy" id="223818"/>
    <lineage>
        <taxon>Eukaryota</taxon>
        <taxon>Fungi</taxon>
        <taxon>Dikarya</taxon>
        <taxon>Basidiomycota</taxon>
        <taxon>Ustilaginomycotina</taxon>
        <taxon>Malasseziomycetes</taxon>
        <taxon>Malasseziales</taxon>
        <taxon>Malasseziaceae</taxon>
        <taxon>Malassezia</taxon>
    </lineage>
</organism>
<dbReference type="InterPro" id="IPR029032">
    <property type="entry name" value="AhpD-like"/>
</dbReference>
<evidence type="ECO:0000313" key="2">
    <source>
        <dbReference type="Proteomes" id="UP001217754"/>
    </source>
</evidence>
<dbReference type="PANTHER" id="PTHR28180">
    <property type="entry name" value="CONSERVED MITOCHONDRIAL PROTEIN-RELATED"/>
    <property type="match status" value="1"/>
</dbReference>
<keyword evidence="2" id="KW-1185">Reference proteome</keyword>
<dbReference type="EMBL" id="CP119963">
    <property type="protein sequence ID" value="WFD40468.1"/>
    <property type="molecule type" value="Genomic_DNA"/>
</dbReference>
<proteinExistence type="predicted"/>
<accession>A0AAF0JBG1</accession>
<dbReference type="Proteomes" id="UP001217754">
    <property type="component" value="Chromosome 6"/>
</dbReference>
<evidence type="ECO:0000313" key="1">
    <source>
        <dbReference type="EMBL" id="WFD40468.1"/>
    </source>
</evidence>
<evidence type="ECO:0008006" key="3">
    <source>
        <dbReference type="Google" id="ProtNLM"/>
    </source>
</evidence>
<dbReference type="PANTHER" id="PTHR28180:SF2">
    <property type="entry name" value="PEROXISOMAL PROTEIN 2"/>
    <property type="match status" value="1"/>
</dbReference>
<dbReference type="Gene3D" id="1.20.1290.10">
    <property type="entry name" value="AhpD-like"/>
    <property type="match status" value="1"/>
</dbReference>
<sequence>MALAPALKALLNAPKYAARPSAYQKAVTIASGSGGKPRSPPRASLLDDLFSRIGTEAQGRGIGWGEWMTVLTATMFALNSPGSLQAMHRFVMRREHEADLRPVTERVERACLMREVGLKCLGLVGTPKTINNLAALRAMVDEDKECAAAMPTAPRRDLSPAQWADAKRVGAELFDDIYREKSERLQQVLAHSHPDLGVYIVGYEYGPLFAPPPLYHGQDAESFAPWEVNRIRVSLTTIAALHAQGGVGPQVTSHIFGLLRARPSFAHLPADERRGLEFLASEDGAEWVLKTINEVCRIVDGAEEQDREELPSKARL</sequence>
<dbReference type="InterPro" id="IPR052999">
    <property type="entry name" value="PTS1_Protein"/>
</dbReference>
<dbReference type="AlphaFoldDB" id="A0AAF0JBG1"/>
<dbReference type="SUPFAM" id="SSF69118">
    <property type="entry name" value="AhpD-like"/>
    <property type="match status" value="1"/>
</dbReference>
<reference evidence="1" key="1">
    <citation type="submission" date="2023-03" db="EMBL/GenBank/DDBJ databases">
        <title>Mating type loci evolution in Malassezia.</title>
        <authorList>
            <person name="Coelho M.A."/>
        </authorList>
    </citation>
    <scope>NUCLEOTIDE SEQUENCE</scope>
    <source>
        <strain evidence="1">CBS 9431</strain>
    </source>
</reference>